<evidence type="ECO:0000256" key="1">
    <source>
        <dbReference type="ARBA" id="ARBA00022491"/>
    </source>
</evidence>
<dbReference type="PANTHER" id="PTHR11019:SF190">
    <property type="entry name" value="ARAC-FAMILY REGULATORY PROTEIN"/>
    <property type="match status" value="1"/>
</dbReference>
<organism evidence="6 7">
    <name type="scientific">Pandoraea pneumonica</name>
    <dbReference type="NCBI Taxonomy" id="2508299"/>
    <lineage>
        <taxon>Bacteria</taxon>
        <taxon>Pseudomonadati</taxon>
        <taxon>Pseudomonadota</taxon>
        <taxon>Betaproteobacteria</taxon>
        <taxon>Burkholderiales</taxon>
        <taxon>Burkholderiaceae</taxon>
        <taxon>Pandoraea</taxon>
    </lineage>
</organism>
<keyword evidence="4" id="KW-0804">Transcription</keyword>
<gene>
    <name evidence="6" type="ORF">PPN31114_02534</name>
</gene>
<proteinExistence type="predicted"/>
<dbReference type="PROSITE" id="PS01124">
    <property type="entry name" value="HTH_ARAC_FAMILY_2"/>
    <property type="match status" value="1"/>
</dbReference>
<evidence type="ECO:0000313" key="7">
    <source>
        <dbReference type="Proteomes" id="UP000366945"/>
    </source>
</evidence>
<evidence type="ECO:0000256" key="3">
    <source>
        <dbReference type="ARBA" id="ARBA00023125"/>
    </source>
</evidence>
<evidence type="ECO:0000256" key="4">
    <source>
        <dbReference type="ARBA" id="ARBA00023163"/>
    </source>
</evidence>
<dbReference type="SMART" id="SM00342">
    <property type="entry name" value="HTH_ARAC"/>
    <property type="match status" value="1"/>
</dbReference>
<dbReference type="SUPFAM" id="SSF51182">
    <property type="entry name" value="RmlC-like cupins"/>
    <property type="match status" value="1"/>
</dbReference>
<dbReference type="EMBL" id="CABPSK010000002">
    <property type="protein sequence ID" value="VVE08844.1"/>
    <property type="molecule type" value="Genomic_DNA"/>
</dbReference>
<keyword evidence="7" id="KW-1185">Reference proteome</keyword>
<dbReference type="GO" id="GO:0003700">
    <property type="term" value="F:DNA-binding transcription factor activity"/>
    <property type="evidence" value="ECO:0007669"/>
    <property type="project" value="InterPro"/>
</dbReference>
<reference evidence="6 7" key="1">
    <citation type="submission" date="2019-08" db="EMBL/GenBank/DDBJ databases">
        <authorList>
            <person name="Peeters C."/>
        </authorList>
    </citation>
    <scope>NUCLEOTIDE SEQUENCE [LARGE SCALE GENOMIC DNA]</scope>
    <source>
        <strain evidence="6 7">LMG 31114</strain>
    </source>
</reference>
<keyword evidence="3" id="KW-0238">DNA-binding</keyword>
<dbReference type="RefSeq" id="WP_150679812.1">
    <property type="nucleotide sequence ID" value="NZ_CABPSK010000002.1"/>
</dbReference>
<dbReference type="InterPro" id="IPR011051">
    <property type="entry name" value="RmlC_Cupin_sf"/>
</dbReference>
<dbReference type="Pfam" id="PF02311">
    <property type="entry name" value="AraC_binding"/>
    <property type="match status" value="1"/>
</dbReference>
<evidence type="ECO:0000259" key="5">
    <source>
        <dbReference type="PROSITE" id="PS01124"/>
    </source>
</evidence>
<sequence length="268" mass="30021">MTVRYNWPTFKTLPYPVYFRYDEFDAQTAWVPHRHDWGTLNYVANGVMQLEIEGARYLSPPQYAVWIPPKAAHASFNAHAVIYRSVYIDASLATVLPAHAATLRISGLLRAILSDFAERGVASPKTDADKRLAQVLVDQLALAPAEPRFLPQANSPALVRILQALQSEPGDNRTLAQWAQVASMTERTLARHCRVELGMTLGQWRQRMRFLRAIEGLEAGQTVKSIAFDLGYATPSAFIEMFTRQSGLTPEHFRRQTILGEGRVGLTA</sequence>
<protein>
    <submittedName>
        <fullName evidence="6">AraC family transcriptional regulator</fullName>
    </submittedName>
</protein>
<dbReference type="InterPro" id="IPR018060">
    <property type="entry name" value="HTH_AraC"/>
</dbReference>
<dbReference type="GeneID" id="300404560"/>
<dbReference type="Gene3D" id="1.10.10.60">
    <property type="entry name" value="Homeodomain-like"/>
    <property type="match status" value="1"/>
</dbReference>
<dbReference type="FunFam" id="1.10.10.60:FF:000132">
    <property type="entry name" value="AraC family transcriptional regulator"/>
    <property type="match status" value="1"/>
</dbReference>
<dbReference type="GO" id="GO:0043565">
    <property type="term" value="F:sequence-specific DNA binding"/>
    <property type="evidence" value="ECO:0007669"/>
    <property type="project" value="InterPro"/>
</dbReference>
<dbReference type="Gene3D" id="2.60.120.10">
    <property type="entry name" value="Jelly Rolls"/>
    <property type="match status" value="1"/>
</dbReference>
<dbReference type="InterPro" id="IPR009057">
    <property type="entry name" value="Homeodomain-like_sf"/>
</dbReference>
<dbReference type="Pfam" id="PF12833">
    <property type="entry name" value="HTH_18"/>
    <property type="match status" value="1"/>
</dbReference>
<dbReference type="PANTHER" id="PTHR11019">
    <property type="entry name" value="HTH-TYPE TRANSCRIPTIONAL REGULATOR NIMR"/>
    <property type="match status" value="1"/>
</dbReference>
<dbReference type="InterPro" id="IPR003313">
    <property type="entry name" value="AraC-bd"/>
</dbReference>
<keyword evidence="1" id="KW-0678">Repressor</keyword>
<name>A0A5E4VB97_9BURK</name>
<dbReference type="CDD" id="cd06124">
    <property type="entry name" value="cupin_NimR-like_N"/>
    <property type="match status" value="1"/>
</dbReference>
<dbReference type="SUPFAM" id="SSF46689">
    <property type="entry name" value="Homeodomain-like"/>
    <property type="match status" value="1"/>
</dbReference>
<accession>A0A5E4VB97</accession>
<feature type="domain" description="HTH araC/xylS-type" evidence="5">
    <location>
        <begin position="159"/>
        <end position="256"/>
    </location>
</feature>
<evidence type="ECO:0000313" key="6">
    <source>
        <dbReference type="EMBL" id="VVE08844.1"/>
    </source>
</evidence>
<dbReference type="AlphaFoldDB" id="A0A5E4VB97"/>
<dbReference type="OrthoDB" id="9804543at2"/>
<keyword evidence="2" id="KW-0805">Transcription regulation</keyword>
<dbReference type="Proteomes" id="UP000366945">
    <property type="component" value="Unassembled WGS sequence"/>
</dbReference>
<dbReference type="InterPro" id="IPR014710">
    <property type="entry name" value="RmlC-like_jellyroll"/>
</dbReference>
<evidence type="ECO:0000256" key="2">
    <source>
        <dbReference type="ARBA" id="ARBA00023015"/>
    </source>
</evidence>